<evidence type="ECO:0000313" key="2">
    <source>
        <dbReference type="Proteomes" id="UP000622797"/>
    </source>
</evidence>
<reference evidence="1" key="2">
    <citation type="submission" date="2020-05" db="EMBL/GenBank/DDBJ databases">
        <authorList>
            <person name="Kim H.-S."/>
            <person name="Proctor R.H."/>
            <person name="Brown D.W."/>
        </authorList>
    </citation>
    <scope>NUCLEOTIDE SEQUENCE</scope>
    <source>
        <strain evidence="1">NRRL 20472</strain>
    </source>
</reference>
<dbReference type="Proteomes" id="UP000622797">
    <property type="component" value="Unassembled WGS sequence"/>
</dbReference>
<protein>
    <submittedName>
        <fullName evidence="1">Uncharacterized protein</fullName>
    </submittedName>
</protein>
<evidence type="ECO:0000313" key="1">
    <source>
        <dbReference type="EMBL" id="KAF4969818.1"/>
    </source>
</evidence>
<sequence>MAKSRSRPSHPAMQKASGINIFSTEPQARLYVIVHFARKPYRYLWDFAIHDDAAELWTSYSAEKTCESEYPTAEICEKVPEPEISNCHIGYLELAKIPSSRVSEIEELCNMVRVPEIFEEAPCCHQYVRNIVNDLIWERIICQTKADSVFARLDERNEKLRTRNIRPHYRERLCERLGGK</sequence>
<keyword evidence="2" id="KW-1185">Reference proteome</keyword>
<reference evidence="1" key="1">
    <citation type="journal article" date="2020" name="BMC Genomics">
        <title>Correction to: Identification and distribution of gene clusters required for synthesis of sphingolipid metabolism inhibitors in diverse species of the filamentous fungus Fusarium.</title>
        <authorList>
            <person name="Kim H.S."/>
            <person name="Lohmar J.M."/>
            <person name="Busman M."/>
            <person name="Brown D.W."/>
            <person name="Naumann T.A."/>
            <person name="Divon H.H."/>
            <person name="Lysoe E."/>
            <person name="Uhlig S."/>
            <person name="Proctor R.H."/>
        </authorList>
    </citation>
    <scope>NUCLEOTIDE SEQUENCE</scope>
    <source>
        <strain evidence="1">NRRL 20472</strain>
    </source>
</reference>
<accession>A0A8H4U5F1</accession>
<comment type="caution">
    <text evidence="1">The sequence shown here is derived from an EMBL/GenBank/DDBJ whole genome shotgun (WGS) entry which is preliminary data.</text>
</comment>
<dbReference type="AlphaFoldDB" id="A0A8H4U5F1"/>
<gene>
    <name evidence="1" type="ORF">FSARC_3043</name>
</gene>
<organism evidence="1 2">
    <name type="scientific">Fusarium sarcochroum</name>
    <dbReference type="NCBI Taxonomy" id="1208366"/>
    <lineage>
        <taxon>Eukaryota</taxon>
        <taxon>Fungi</taxon>
        <taxon>Dikarya</taxon>
        <taxon>Ascomycota</taxon>
        <taxon>Pezizomycotina</taxon>
        <taxon>Sordariomycetes</taxon>
        <taxon>Hypocreomycetidae</taxon>
        <taxon>Hypocreales</taxon>
        <taxon>Nectriaceae</taxon>
        <taxon>Fusarium</taxon>
        <taxon>Fusarium lateritium species complex</taxon>
    </lineage>
</organism>
<dbReference type="EMBL" id="JABEXW010000149">
    <property type="protein sequence ID" value="KAF4969818.1"/>
    <property type="molecule type" value="Genomic_DNA"/>
</dbReference>
<name>A0A8H4U5F1_9HYPO</name>
<proteinExistence type="predicted"/>